<reference evidence="2" key="1">
    <citation type="submission" date="2015-02" db="EMBL/GenBank/DDBJ databases">
        <title>Description and complete genome sequence of the first cultured representative of the subdivision 5 of the Verrucomicrobia phylum.</title>
        <authorList>
            <person name="Spring S."/>
            <person name="Bunk B."/>
            <person name="Sproer C."/>
            <person name="Klenk H.-P."/>
        </authorList>
    </citation>
    <scope>NUCLEOTIDE SEQUENCE [LARGE SCALE GENOMIC DNA]</scope>
    <source>
        <strain evidence="2">L21-Fru-AB</strain>
    </source>
</reference>
<proteinExistence type="predicted"/>
<evidence type="ECO:0000313" key="1">
    <source>
        <dbReference type="EMBL" id="AKJ63747.1"/>
    </source>
</evidence>
<gene>
    <name evidence="1" type="ORF">L21SP4_00467</name>
</gene>
<evidence type="ECO:0000313" key="2">
    <source>
        <dbReference type="Proteomes" id="UP000035268"/>
    </source>
</evidence>
<organism evidence="1 2">
    <name type="scientific">Kiritimatiella glycovorans</name>
    <dbReference type="NCBI Taxonomy" id="1307763"/>
    <lineage>
        <taxon>Bacteria</taxon>
        <taxon>Pseudomonadati</taxon>
        <taxon>Kiritimatiellota</taxon>
        <taxon>Kiritimatiellia</taxon>
        <taxon>Kiritimatiellales</taxon>
        <taxon>Kiritimatiellaceae</taxon>
        <taxon>Kiritimatiella</taxon>
    </lineage>
</organism>
<keyword evidence="2" id="KW-1185">Reference proteome</keyword>
<dbReference type="EMBL" id="CP010904">
    <property type="protein sequence ID" value="AKJ63747.1"/>
    <property type="molecule type" value="Genomic_DNA"/>
</dbReference>
<dbReference type="KEGG" id="vbl:L21SP4_00467"/>
<protein>
    <submittedName>
        <fullName evidence="1">Uncharacterized protein</fullName>
    </submittedName>
</protein>
<name>A0A0G3EEA3_9BACT</name>
<dbReference type="AlphaFoldDB" id="A0A0G3EEA3"/>
<reference evidence="1 2" key="2">
    <citation type="journal article" date="2016" name="ISME J.">
        <title>Characterization of the first cultured representative of Verrucomicrobia subdivision 5 indicates the proposal of a novel phylum.</title>
        <authorList>
            <person name="Spring S."/>
            <person name="Bunk B."/>
            <person name="Sproer C."/>
            <person name="Schumann P."/>
            <person name="Rohde M."/>
            <person name="Tindall B.J."/>
            <person name="Klenk H.P."/>
        </authorList>
    </citation>
    <scope>NUCLEOTIDE SEQUENCE [LARGE SCALE GENOMIC DNA]</scope>
    <source>
        <strain evidence="1 2">L21-Fru-AB</strain>
    </source>
</reference>
<accession>A0A0G3EEA3</accession>
<sequence length="57" mass="6913">MIRVREAQKAFHRYYARCFWYMRDDLRVTLSDVPEIVRGLRQYGGREGYLLAEKLCL</sequence>
<dbReference type="STRING" id="1307763.L21SP4_00467"/>
<dbReference type="Proteomes" id="UP000035268">
    <property type="component" value="Chromosome"/>
</dbReference>